<protein>
    <recommendedName>
        <fullName evidence="4">Cyclin N-terminal domain-containing protein</fullName>
    </recommendedName>
</protein>
<evidence type="ECO:0000313" key="3">
    <source>
        <dbReference type="Proteomes" id="UP000003163"/>
    </source>
</evidence>
<dbReference type="HOGENOM" id="CLU_1019521_0_0_1"/>
<dbReference type="VEuPathDB" id="MicrosporidiaDB:EDEG_03127"/>
<dbReference type="InParanoid" id="J9D4H0"/>
<proteinExistence type="predicted"/>
<accession>J9D4H0</accession>
<evidence type="ECO:0000256" key="1">
    <source>
        <dbReference type="SAM" id="MobiDB-lite"/>
    </source>
</evidence>
<sequence>MGRKEKYEITKSTVSIYEIHHLMEIIKIVNLPVKIINVASTLYYKYANLHGKVHSKDMIVLYTVCIGLSCKILETRYNYGFFYRQVKFYFDTYYPEYRSLTFVSDLNRKNSLHSPSNNDFERKPKRPYYGPKPLDSNNTSKKHADNTEQYDNKDNEAPEIVEEFDFLEAINNLEVQICIEFNFDIDQTDIYKILDHIRPETLSEHILQATHIFCRDSAYLPLGMYFSEKKIVKACLLLGTMLENRPCFQPDDDILFVANEILSIYKKIDSIVL</sequence>
<reference evidence="3" key="2">
    <citation type="submission" date="2015-07" db="EMBL/GenBank/DDBJ databases">
        <title>Contrasting host-pathogen interactions and genome evolution in two generalist and specialist microsporidian pathogens of mosquitoes.</title>
        <authorList>
            <consortium name="The Broad Institute Genomics Platform"/>
            <consortium name="The Broad Institute Genome Sequencing Center for Infectious Disease"/>
            <person name="Cuomo C.A."/>
            <person name="Sanscrainte N.D."/>
            <person name="Goldberg J.M."/>
            <person name="Heiman D."/>
            <person name="Young S."/>
            <person name="Zeng Q."/>
            <person name="Becnel J.J."/>
            <person name="Birren B.W."/>
        </authorList>
    </citation>
    <scope>NUCLEOTIDE SEQUENCE [LARGE SCALE GENOMIC DNA]</scope>
    <source>
        <strain evidence="3">USNM 41457</strain>
    </source>
</reference>
<gene>
    <name evidence="2" type="ORF">EDEG_03127</name>
</gene>
<feature type="region of interest" description="Disordered" evidence="1">
    <location>
        <begin position="113"/>
        <end position="154"/>
    </location>
</feature>
<evidence type="ECO:0008006" key="4">
    <source>
        <dbReference type="Google" id="ProtNLM"/>
    </source>
</evidence>
<dbReference type="EMBL" id="AFBI03000070">
    <property type="protein sequence ID" value="EJW02454.1"/>
    <property type="molecule type" value="Genomic_DNA"/>
</dbReference>
<keyword evidence="3" id="KW-1185">Reference proteome</keyword>
<organism evidence="2 3">
    <name type="scientific">Edhazardia aedis (strain USNM 41457)</name>
    <name type="common">Microsporidian parasite</name>
    <dbReference type="NCBI Taxonomy" id="1003232"/>
    <lineage>
        <taxon>Eukaryota</taxon>
        <taxon>Fungi</taxon>
        <taxon>Fungi incertae sedis</taxon>
        <taxon>Microsporidia</taxon>
        <taxon>Edhazardia</taxon>
    </lineage>
</organism>
<dbReference type="Proteomes" id="UP000003163">
    <property type="component" value="Unassembled WGS sequence"/>
</dbReference>
<evidence type="ECO:0000313" key="2">
    <source>
        <dbReference type="EMBL" id="EJW02454.1"/>
    </source>
</evidence>
<reference evidence="2 3" key="1">
    <citation type="submission" date="2011-08" db="EMBL/GenBank/DDBJ databases">
        <authorList>
            <person name="Liu Z.J."/>
            <person name="Shi F.L."/>
            <person name="Lu J.Q."/>
            <person name="Li M."/>
            <person name="Wang Z.L."/>
        </authorList>
    </citation>
    <scope>NUCLEOTIDE SEQUENCE [LARGE SCALE GENOMIC DNA]</scope>
    <source>
        <strain evidence="2 3">USNM 41457</strain>
    </source>
</reference>
<dbReference type="AlphaFoldDB" id="J9D4H0"/>
<dbReference type="OrthoDB" id="10264655at2759"/>
<name>J9D4H0_EDHAE</name>
<comment type="caution">
    <text evidence="2">The sequence shown here is derived from an EMBL/GenBank/DDBJ whole genome shotgun (WGS) entry which is preliminary data.</text>
</comment>
<feature type="compositionally biased region" description="Basic and acidic residues" evidence="1">
    <location>
        <begin position="142"/>
        <end position="154"/>
    </location>
</feature>